<dbReference type="Proteomes" id="UP000323506">
    <property type="component" value="Chromosome D11"/>
</dbReference>
<evidence type="ECO:0000313" key="1">
    <source>
        <dbReference type="EMBL" id="TYG47133.1"/>
    </source>
</evidence>
<dbReference type="AlphaFoldDB" id="A0A5D2ASR8"/>
<evidence type="ECO:0000313" key="2">
    <source>
        <dbReference type="Proteomes" id="UP000323506"/>
    </source>
</evidence>
<accession>A0A5D2ASR8</accession>
<protein>
    <submittedName>
        <fullName evidence="1">Uncharacterized protein</fullName>
    </submittedName>
</protein>
<proteinExistence type="predicted"/>
<keyword evidence="2" id="KW-1185">Reference proteome</keyword>
<dbReference type="EMBL" id="CM017711">
    <property type="protein sequence ID" value="TYG47133.1"/>
    <property type="molecule type" value="Genomic_DNA"/>
</dbReference>
<name>A0A5D2ASR8_GOSDA</name>
<organism evidence="1 2">
    <name type="scientific">Gossypium darwinii</name>
    <name type="common">Darwin's cotton</name>
    <name type="synonym">Gossypium barbadense var. darwinii</name>
    <dbReference type="NCBI Taxonomy" id="34276"/>
    <lineage>
        <taxon>Eukaryota</taxon>
        <taxon>Viridiplantae</taxon>
        <taxon>Streptophyta</taxon>
        <taxon>Embryophyta</taxon>
        <taxon>Tracheophyta</taxon>
        <taxon>Spermatophyta</taxon>
        <taxon>Magnoliopsida</taxon>
        <taxon>eudicotyledons</taxon>
        <taxon>Gunneridae</taxon>
        <taxon>Pentapetalae</taxon>
        <taxon>rosids</taxon>
        <taxon>malvids</taxon>
        <taxon>Malvales</taxon>
        <taxon>Malvaceae</taxon>
        <taxon>Malvoideae</taxon>
        <taxon>Gossypium</taxon>
    </lineage>
</organism>
<gene>
    <name evidence="1" type="ORF">ES288_D11G313700v1</name>
</gene>
<sequence>MTVLGHSLWQNVKSTVLMRLTATGRQTFGYFGETVAEWAVHVLRDKRRKRT</sequence>
<reference evidence="1 2" key="1">
    <citation type="submission" date="2019-06" db="EMBL/GenBank/DDBJ databases">
        <title>WGS assembly of Gossypium darwinii.</title>
        <authorList>
            <person name="Chen Z.J."/>
            <person name="Sreedasyam A."/>
            <person name="Ando A."/>
            <person name="Song Q."/>
            <person name="De L."/>
            <person name="Hulse-Kemp A."/>
            <person name="Ding M."/>
            <person name="Ye W."/>
            <person name="Kirkbride R."/>
            <person name="Jenkins J."/>
            <person name="Plott C."/>
            <person name="Lovell J."/>
            <person name="Lin Y.-M."/>
            <person name="Vaughn R."/>
            <person name="Liu B."/>
            <person name="Li W."/>
            <person name="Simpson S."/>
            <person name="Scheffler B."/>
            <person name="Saski C."/>
            <person name="Grover C."/>
            <person name="Hu G."/>
            <person name="Conover J."/>
            <person name="Carlson J."/>
            <person name="Shu S."/>
            <person name="Boston L."/>
            <person name="Williams M."/>
            <person name="Peterson D."/>
            <person name="Mcgee K."/>
            <person name="Jones D."/>
            <person name="Wendel J."/>
            <person name="Stelly D."/>
            <person name="Grimwood J."/>
            <person name="Schmutz J."/>
        </authorList>
    </citation>
    <scope>NUCLEOTIDE SEQUENCE [LARGE SCALE GENOMIC DNA]</scope>
    <source>
        <strain evidence="1">1808015.09</strain>
    </source>
</reference>